<feature type="transmembrane region" description="Helical" evidence="1">
    <location>
        <begin position="242"/>
        <end position="263"/>
    </location>
</feature>
<dbReference type="InterPro" id="IPR010699">
    <property type="entry name" value="DUF1275"/>
</dbReference>
<dbReference type="EMBL" id="BHVY01000007">
    <property type="protein sequence ID" value="GIJ91045.1"/>
    <property type="molecule type" value="Genomic_DNA"/>
</dbReference>
<dbReference type="Proteomes" id="UP001043456">
    <property type="component" value="Unassembled WGS sequence"/>
</dbReference>
<protein>
    <recommendedName>
        <fullName evidence="4">DUF1275 domain protein</fullName>
    </recommendedName>
</protein>
<keyword evidence="1" id="KW-1133">Transmembrane helix</keyword>
<dbReference type="OrthoDB" id="5288586at2759"/>
<feature type="transmembrane region" description="Helical" evidence="1">
    <location>
        <begin position="128"/>
        <end position="152"/>
    </location>
</feature>
<keyword evidence="3" id="KW-1185">Reference proteome</keyword>
<organism evidence="2 3">
    <name type="scientific">Aspergillus pseudoviridinutans</name>
    <dbReference type="NCBI Taxonomy" id="1517512"/>
    <lineage>
        <taxon>Eukaryota</taxon>
        <taxon>Fungi</taxon>
        <taxon>Dikarya</taxon>
        <taxon>Ascomycota</taxon>
        <taxon>Pezizomycotina</taxon>
        <taxon>Eurotiomycetes</taxon>
        <taxon>Eurotiomycetidae</taxon>
        <taxon>Eurotiales</taxon>
        <taxon>Aspergillaceae</taxon>
        <taxon>Aspergillus</taxon>
        <taxon>Aspergillus subgen. Fumigati</taxon>
    </lineage>
</organism>
<feature type="transmembrane region" description="Helical" evidence="1">
    <location>
        <begin position="51"/>
        <end position="77"/>
    </location>
</feature>
<dbReference type="AlphaFoldDB" id="A0A9P3EZP2"/>
<accession>A0A9P3EZP2</accession>
<sequence length="270" mass="29597">MTSRHRETQSIPHEADWLLQPGNNNTSATKSRSRRIAAHLTSEINPHYGDLLLLFCYIITGLLDSSAVFIWGSFVSMQTGNTVYLGLGLIGVDETTRWIKAGISISSFCFGSFCFASFHRRFPSRQRWVLSTSFAVQMLCIAVAATIVTIHFPSRHSELSWKAFVPQVLVAFQSSGQAVTSRILQLNGLTSVVLTSVYCDFFSSPRFPSLSAVEERRRLGAIVCLVLGTVLGGLWAKSSVGLMGALWTAVLCKGLIAGAWLGWKGQQSND</sequence>
<evidence type="ECO:0000256" key="1">
    <source>
        <dbReference type="SAM" id="Phobius"/>
    </source>
</evidence>
<reference evidence="2 3" key="1">
    <citation type="submission" date="2018-10" db="EMBL/GenBank/DDBJ databases">
        <title>Pan-genome distribution and transcriptional activeness of fungal secondary metabolism genes in Aspergillus section Fumigati.</title>
        <authorList>
            <person name="Takahashi H."/>
            <person name="Umemura M."/>
            <person name="Ninomiya A."/>
            <person name="Kusuya Y."/>
            <person name="Urayama S."/>
            <person name="Shimizu M."/>
            <person name="Watanabe A."/>
            <person name="Kamei K."/>
            <person name="Yaguchi T."/>
            <person name="Hagiwara D."/>
        </authorList>
    </citation>
    <scope>NUCLEOTIDE SEQUENCE [LARGE SCALE GENOMIC DNA]</scope>
    <source>
        <strain evidence="2 3">IFM 55266</strain>
    </source>
</reference>
<keyword evidence="1" id="KW-0812">Transmembrane</keyword>
<comment type="caution">
    <text evidence="2">The sequence shown here is derived from an EMBL/GenBank/DDBJ whole genome shotgun (WGS) entry which is preliminary data.</text>
</comment>
<gene>
    <name evidence="2" type="ORF">Asppvi_010010</name>
</gene>
<evidence type="ECO:0008006" key="4">
    <source>
        <dbReference type="Google" id="ProtNLM"/>
    </source>
</evidence>
<dbReference type="Pfam" id="PF06912">
    <property type="entry name" value="DUF1275"/>
    <property type="match status" value="1"/>
</dbReference>
<dbReference type="RefSeq" id="XP_043161791.1">
    <property type="nucleotide sequence ID" value="XM_043305856.1"/>
</dbReference>
<dbReference type="PANTHER" id="PTHR37488:SF1">
    <property type="entry name" value="DUF1275 DOMAIN PROTEIN"/>
    <property type="match status" value="1"/>
</dbReference>
<keyword evidence="1" id="KW-0472">Membrane</keyword>
<feature type="transmembrane region" description="Helical" evidence="1">
    <location>
        <begin position="219"/>
        <end position="236"/>
    </location>
</feature>
<dbReference type="GeneID" id="67008620"/>
<evidence type="ECO:0000313" key="3">
    <source>
        <dbReference type="Proteomes" id="UP001043456"/>
    </source>
</evidence>
<evidence type="ECO:0000313" key="2">
    <source>
        <dbReference type="EMBL" id="GIJ91045.1"/>
    </source>
</evidence>
<dbReference type="PANTHER" id="PTHR37488">
    <property type="entry name" value="DUF1275 DOMAIN-CONTAINING PROTEIN"/>
    <property type="match status" value="1"/>
</dbReference>
<proteinExistence type="predicted"/>
<name>A0A9P3EZP2_9EURO</name>
<feature type="transmembrane region" description="Helical" evidence="1">
    <location>
        <begin position="97"/>
        <end position="116"/>
    </location>
</feature>